<protein>
    <submittedName>
        <fullName evidence="1">Uncharacterized protein</fullName>
    </submittedName>
</protein>
<reference evidence="1 2" key="1">
    <citation type="submission" date="2022-04" db="EMBL/GenBank/DDBJ databases">
        <title>Complete genome of Methanothermobacter tenebrarum strain RMAS.</title>
        <authorList>
            <person name="Nakamura K."/>
            <person name="Oshima K."/>
            <person name="Hattori M."/>
            <person name="Kamagata Y."/>
            <person name="Takamizawa K."/>
        </authorList>
    </citation>
    <scope>NUCLEOTIDE SEQUENCE [LARGE SCALE GENOMIC DNA]</scope>
    <source>
        <strain evidence="1 2">RMAS</strain>
    </source>
</reference>
<gene>
    <name evidence="1" type="ORF">MTTB_07100</name>
</gene>
<accession>A0ABM7YB63</accession>
<dbReference type="Proteomes" id="UP000831817">
    <property type="component" value="Chromosome"/>
</dbReference>
<organism evidence="1 2">
    <name type="scientific">Methanothermobacter tenebrarum</name>
    <dbReference type="NCBI Taxonomy" id="680118"/>
    <lineage>
        <taxon>Archaea</taxon>
        <taxon>Methanobacteriati</taxon>
        <taxon>Methanobacteriota</taxon>
        <taxon>Methanomada group</taxon>
        <taxon>Methanobacteria</taxon>
        <taxon>Methanobacteriales</taxon>
        <taxon>Methanobacteriaceae</taxon>
        <taxon>Methanothermobacter</taxon>
    </lineage>
</organism>
<name>A0ABM7YB63_9EURY</name>
<sequence>MFPHKPYILTEMKKTVIRATVEIASEKFLKAEKIG</sequence>
<keyword evidence="2" id="KW-1185">Reference proteome</keyword>
<dbReference type="EMBL" id="AP025698">
    <property type="protein sequence ID" value="BDH79331.1"/>
    <property type="molecule type" value="Genomic_DNA"/>
</dbReference>
<evidence type="ECO:0000313" key="1">
    <source>
        <dbReference type="EMBL" id="BDH79331.1"/>
    </source>
</evidence>
<evidence type="ECO:0000313" key="2">
    <source>
        <dbReference type="Proteomes" id="UP000831817"/>
    </source>
</evidence>
<proteinExistence type="predicted"/>